<keyword evidence="2" id="KW-0677">Repeat</keyword>
<keyword evidence="1" id="KW-0479">Metal-binding</keyword>
<evidence type="ECO:0000313" key="7">
    <source>
        <dbReference type="Proteomes" id="UP001177023"/>
    </source>
</evidence>
<reference evidence="6" key="1">
    <citation type="submission" date="2023-06" db="EMBL/GenBank/DDBJ databases">
        <authorList>
            <person name="Delattre M."/>
        </authorList>
    </citation>
    <scope>NUCLEOTIDE SEQUENCE</scope>
    <source>
        <strain evidence="6">AF72</strain>
    </source>
</reference>
<evidence type="ECO:0000259" key="5">
    <source>
        <dbReference type="PROSITE" id="PS51065"/>
    </source>
</evidence>
<dbReference type="EMBL" id="CATQJA010002640">
    <property type="protein sequence ID" value="CAJ0575739.1"/>
    <property type="molecule type" value="Genomic_DNA"/>
</dbReference>
<dbReference type="Proteomes" id="UP001177023">
    <property type="component" value="Unassembled WGS sequence"/>
</dbReference>
<dbReference type="SMART" id="SM00588">
    <property type="entry name" value="NEUZ"/>
    <property type="match status" value="1"/>
</dbReference>
<sequence length="181" mass="20049">MVVNSFADLDEGMMINQGTSTSRQPQLGFHSIHGQNLILQANTRIARRKESFCKGLAFSNRPIGIDEIVCLRLTEVTMNWSGVMRFGVTSVNPEVYRGGTIPKFACPDLTNKDGYWAKAVPERYSVEGNMIHFYVTEAGELFYGINGVQKGIFLTNINVDTPLWAMVDIYGNSVAVEFVGG</sequence>
<dbReference type="Pfam" id="PF07177">
    <property type="entry name" value="Neuralized"/>
    <property type="match status" value="1"/>
</dbReference>
<evidence type="ECO:0000313" key="6">
    <source>
        <dbReference type="EMBL" id="CAJ0575739.1"/>
    </source>
</evidence>
<evidence type="ECO:0000256" key="2">
    <source>
        <dbReference type="ARBA" id="ARBA00022737"/>
    </source>
</evidence>
<proteinExistence type="predicted"/>
<evidence type="ECO:0000256" key="3">
    <source>
        <dbReference type="ARBA" id="ARBA00022771"/>
    </source>
</evidence>
<dbReference type="InterPro" id="IPR037962">
    <property type="entry name" value="Neuralized"/>
</dbReference>
<dbReference type="GO" id="GO:0008270">
    <property type="term" value="F:zinc ion binding"/>
    <property type="evidence" value="ECO:0007669"/>
    <property type="project" value="UniProtKB-KW"/>
</dbReference>
<dbReference type="InterPro" id="IPR043136">
    <property type="entry name" value="B30.2/SPRY_sf"/>
</dbReference>
<feature type="domain" description="NHR" evidence="5">
    <location>
        <begin position="26"/>
        <end position="181"/>
    </location>
</feature>
<dbReference type="GO" id="GO:0061630">
    <property type="term" value="F:ubiquitin protein ligase activity"/>
    <property type="evidence" value="ECO:0007669"/>
    <property type="project" value="TreeGrafter"/>
</dbReference>
<dbReference type="FunFam" id="2.60.120.920:FF:000005">
    <property type="entry name" value="Putative E3 ubiquitin-protein ligase NEURL1B"/>
    <property type="match status" value="1"/>
</dbReference>
<evidence type="ECO:0000256" key="4">
    <source>
        <dbReference type="ARBA" id="ARBA00022833"/>
    </source>
</evidence>
<accession>A0AA36CVM5</accession>
<comment type="caution">
    <text evidence="6">The sequence shown here is derived from an EMBL/GenBank/DDBJ whole genome shotgun (WGS) entry which is preliminary data.</text>
</comment>
<keyword evidence="4" id="KW-0862">Zinc</keyword>
<dbReference type="PROSITE" id="PS51065">
    <property type="entry name" value="NHR"/>
    <property type="match status" value="1"/>
</dbReference>
<gene>
    <name evidence="6" type="ORF">MSPICULIGERA_LOCUS14046</name>
</gene>
<dbReference type="InterPro" id="IPR006573">
    <property type="entry name" value="NHR_dom"/>
</dbReference>
<protein>
    <recommendedName>
        <fullName evidence="5">NHR domain-containing protein</fullName>
    </recommendedName>
</protein>
<name>A0AA36CVM5_9BILA</name>
<dbReference type="AlphaFoldDB" id="A0AA36CVM5"/>
<dbReference type="PANTHER" id="PTHR12429:SF6">
    <property type="entry name" value="PROTEIN NEURALIZED"/>
    <property type="match status" value="1"/>
</dbReference>
<feature type="non-terminal residue" evidence="6">
    <location>
        <position position="181"/>
    </location>
</feature>
<dbReference type="Gene3D" id="2.60.120.920">
    <property type="match status" value="1"/>
</dbReference>
<keyword evidence="3" id="KW-0863">Zinc-finger</keyword>
<evidence type="ECO:0000256" key="1">
    <source>
        <dbReference type="ARBA" id="ARBA00022723"/>
    </source>
</evidence>
<keyword evidence="7" id="KW-1185">Reference proteome</keyword>
<organism evidence="6 7">
    <name type="scientific">Mesorhabditis spiculigera</name>
    <dbReference type="NCBI Taxonomy" id="96644"/>
    <lineage>
        <taxon>Eukaryota</taxon>
        <taxon>Metazoa</taxon>
        <taxon>Ecdysozoa</taxon>
        <taxon>Nematoda</taxon>
        <taxon>Chromadorea</taxon>
        <taxon>Rhabditida</taxon>
        <taxon>Rhabditina</taxon>
        <taxon>Rhabditomorpha</taxon>
        <taxon>Rhabditoidea</taxon>
        <taxon>Rhabditidae</taxon>
        <taxon>Mesorhabditinae</taxon>
        <taxon>Mesorhabditis</taxon>
    </lineage>
</organism>
<dbReference type="PANTHER" id="PTHR12429">
    <property type="entry name" value="NEURALIZED"/>
    <property type="match status" value="1"/>
</dbReference>